<organism evidence="6 7">
    <name type="scientific">Kribbella hippodromi</name>
    <dbReference type="NCBI Taxonomy" id="434347"/>
    <lineage>
        <taxon>Bacteria</taxon>
        <taxon>Bacillati</taxon>
        <taxon>Actinomycetota</taxon>
        <taxon>Actinomycetes</taxon>
        <taxon>Propionibacteriales</taxon>
        <taxon>Kribbellaceae</taxon>
        <taxon>Kribbella</taxon>
    </lineage>
</organism>
<accession>A0ABP4NY53</accession>
<evidence type="ECO:0000313" key="7">
    <source>
        <dbReference type="Proteomes" id="UP001501705"/>
    </source>
</evidence>
<protein>
    <submittedName>
        <fullName evidence="6">Bifunctional metallophosphatase/5'-nucleotidase</fullName>
    </submittedName>
</protein>
<reference evidence="7" key="1">
    <citation type="journal article" date="2019" name="Int. J. Syst. Evol. Microbiol.">
        <title>The Global Catalogue of Microorganisms (GCM) 10K type strain sequencing project: providing services to taxonomists for standard genome sequencing and annotation.</title>
        <authorList>
            <consortium name="The Broad Institute Genomics Platform"/>
            <consortium name="The Broad Institute Genome Sequencing Center for Infectious Disease"/>
            <person name="Wu L."/>
            <person name="Ma J."/>
        </authorList>
    </citation>
    <scope>NUCLEOTIDE SEQUENCE [LARGE SCALE GENOMIC DNA]</scope>
    <source>
        <strain evidence="7">JCM 15572</strain>
    </source>
</reference>
<dbReference type="InterPro" id="IPR036907">
    <property type="entry name" value="5'-Nucleotdase_C_sf"/>
</dbReference>
<keyword evidence="2" id="KW-0547">Nucleotide-binding</keyword>
<dbReference type="Gene3D" id="3.90.780.10">
    <property type="entry name" value="5'-Nucleotidase, C-terminal domain"/>
    <property type="match status" value="1"/>
</dbReference>
<comment type="similarity">
    <text evidence="2">Belongs to the 5'-nucleotidase family.</text>
</comment>
<evidence type="ECO:0000259" key="5">
    <source>
        <dbReference type="Pfam" id="PF02872"/>
    </source>
</evidence>
<evidence type="ECO:0000313" key="6">
    <source>
        <dbReference type="EMBL" id="GAA1570124.1"/>
    </source>
</evidence>
<sequence>MALTGRDGARLGGRRVVGLLAAGSAVALALATGGSVSQAGAAPQQAAATQQAQQALQTQQAAAAQADQAQADQAQAEQGKKPKPTHTQIQLLAINDFHGNLEPATGSGGKVNDIPAGGAAYLATHLKQLRAEAKAKGQDSVTVAAGDLIGASPLLSAAFHDEPTVEALSGMGLEAASVGNHEFDEGWQELRRMQTGGCLPDGDGQNNQNSCPDPKHPFQGAKYKYLSANVFLDSTHKPLFAPYTIKTFKDGKKVGFIGMTLENTPNIVTAAGVKGLSFKDEVETANALVPELKKQGVKSIVVLLHEGGFPADPKAYNSCPGISGPIVDINAGLDPEIDAIISGHTHQAYNCSLPDKAGKPRLITSASSFGRLVTEVRLSVDNSTGDVDRVNTLANNQIVTQDVVPDRKTSDLIAKYKKLVAPIESKVIGHITTPSVVRTNDDSLESPLGNLIADAQLADPSVVSGGKKPVVAFMNPGGIRADLASNNGEVTFGKAFTVQPFNNFLVSMDMTGTQLKALLEQQFSGVNGPEAAKYKVLQVAGITYTWNPAAAAGSKIVAGSVKIGGQPLVDGTSYRIVTNNFLSDGGDGFPAFTTATNKVFGGLDIDAFASYLTAHDPYTPVATDRISIGS</sequence>
<comment type="caution">
    <text evidence="6">The sequence shown here is derived from an EMBL/GenBank/DDBJ whole genome shotgun (WGS) entry which is preliminary data.</text>
</comment>
<feature type="domain" description="Calcineurin-like phosphoesterase" evidence="4">
    <location>
        <begin position="91"/>
        <end position="347"/>
    </location>
</feature>
<dbReference type="Pfam" id="PF02872">
    <property type="entry name" value="5_nucleotid_C"/>
    <property type="match status" value="1"/>
</dbReference>
<evidence type="ECO:0000256" key="3">
    <source>
        <dbReference type="SAM" id="MobiDB-lite"/>
    </source>
</evidence>
<dbReference type="SUPFAM" id="SSF55816">
    <property type="entry name" value="5'-nucleotidase (syn. UDP-sugar hydrolase), C-terminal domain"/>
    <property type="match status" value="1"/>
</dbReference>
<evidence type="ECO:0000259" key="4">
    <source>
        <dbReference type="Pfam" id="PF00149"/>
    </source>
</evidence>
<dbReference type="Pfam" id="PF00149">
    <property type="entry name" value="Metallophos"/>
    <property type="match status" value="1"/>
</dbReference>
<evidence type="ECO:0000256" key="1">
    <source>
        <dbReference type="ARBA" id="ARBA00022729"/>
    </source>
</evidence>
<feature type="compositionally biased region" description="Low complexity" evidence="3">
    <location>
        <begin position="66"/>
        <end position="77"/>
    </location>
</feature>
<feature type="region of interest" description="Disordered" evidence="3">
    <location>
        <begin position="66"/>
        <end position="85"/>
    </location>
</feature>
<evidence type="ECO:0000256" key="2">
    <source>
        <dbReference type="RuleBase" id="RU362119"/>
    </source>
</evidence>
<name>A0ABP4NY53_9ACTN</name>
<dbReference type="Gene3D" id="3.60.21.10">
    <property type="match status" value="1"/>
</dbReference>
<dbReference type="InterPro" id="IPR008334">
    <property type="entry name" value="5'-Nucleotdase_C"/>
</dbReference>
<proteinExistence type="inferred from homology"/>
<gene>
    <name evidence="6" type="ORF">GCM10009804_28260</name>
</gene>
<dbReference type="PANTHER" id="PTHR11575">
    <property type="entry name" value="5'-NUCLEOTIDASE-RELATED"/>
    <property type="match status" value="1"/>
</dbReference>
<dbReference type="Proteomes" id="UP001501705">
    <property type="component" value="Unassembled WGS sequence"/>
</dbReference>
<dbReference type="PRINTS" id="PR01607">
    <property type="entry name" value="APYRASEFAMLY"/>
</dbReference>
<dbReference type="InterPro" id="IPR006179">
    <property type="entry name" value="5_nucleotidase/apyrase"/>
</dbReference>
<dbReference type="EMBL" id="BAAAPH010000008">
    <property type="protein sequence ID" value="GAA1570124.1"/>
    <property type="molecule type" value="Genomic_DNA"/>
</dbReference>
<dbReference type="SUPFAM" id="SSF56300">
    <property type="entry name" value="Metallo-dependent phosphatases"/>
    <property type="match status" value="1"/>
</dbReference>
<keyword evidence="2" id="KW-0378">Hydrolase</keyword>
<dbReference type="PANTHER" id="PTHR11575:SF24">
    <property type="entry name" value="5'-NUCLEOTIDASE"/>
    <property type="match status" value="1"/>
</dbReference>
<keyword evidence="1" id="KW-0732">Signal</keyword>
<dbReference type="InterPro" id="IPR029052">
    <property type="entry name" value="Metallo-depent_PP-like"/>
</dbReference>
<dbReference type="InterPro" id="IPR004843">
    <property type="entry name" value="Calcineurin-like_PHP"/>
</dbReference>
<keyword evidence="7" id="KW-1185">Reference proteome</keyword>
<feature type="domain" description="5'-Nucleotidase C-terminal" evidence="5">
    <location>
        <begin position="427"/>
        <end position="593"/>
    </location>
</feature>